<dbReference type="AlphaFoldDB" id="A0A2U1K193"/>
<gene>
    <name evidence="1" type="ORF">DB891_03795</name>
</gene>
<organism evidence="1 2">
    <name type="scientific">Flavobacterium laiguense</name>
    <dbReference type="NCBI Taxonomy" id="2169409"/>
    <lineage>
        <taxon>Bacteria</taxon>
        <taxon>Pseudomonadati</taxon>
        <taxon>Bacteroidota</taxon>
        <taxon>Flavobacteriia</taxon>
        <taxon>Flavobacteriales</taxon>
        <taxon>Flavobacteriaceae</taxon>
        <taxon>Flavobacterium</taxon>
    </lineage>
</organism>
<proteinExistence type="predicted"/>
<dbReference type="OrthoDB" id="1453525at2"/>
<comment type="caution">
    <text evidence="1">The sequence shown here is derived from an EMBL/GenBank/DDBJ whole genome shotgun (WGS) entry which is preliminary data.</text>
</comment>
<dbReference type="Proteomes" id="UP000245618">
    <property type="component" value="Unassembled WGS sequence"/>
</dbReference>
<dbReference type="EMBL" id="QCZH01000002">
    <property type="protein sequence ID" value="PWA10964.1"/>
    <property type="molecule type" value="Genomic_DNA"/>
</dbReference>
<protein>
    <submittedName>
        <fullName evidence="1">Uncharacterized protein</fullName>
    </submittedName>
</protein>
<accession>A0A2U1K193</accession>
<evidence type="ECO:0000313" key="1">
    <source>
        <dbReference type="EMBL" id="PWA10964.1"/>
    </source>
</evidence>
<evidence type="ECO:0000313" key="2">
    <source>
        <dbReference type="Proteomes" id="UP000245618"/>
    </source>
</evidence>
<keyword evidence="2" id="KW-1185">Reference proteome</keyword>
<name>A0A2U1K193_9FLAO</name>
<sequence>MFKIILNLLLNRANTKEWQLQIGAYLLRKGCGFQVGQIIEEKKIEYKKYRVKVITNLFYDFNTNKINHLTAKKIVNLD</sequence>
<reference evidence="1 2" key="1">
    <citation type="submission" date="2018-04" db="EMBL/GenBank/DDBJ databases">
        <title>Flavobacterium sp. nov., isolated from glacier ice.</title>
        <authorList>
            <person name="Liu Q."/>
            <person name="Xin Y.-H."/>
        </authorList>
    </citation>
    <scope>NUCLEOTIDE SEQUENCE [LARGE SCALE GENOMIC DNA]</scope>
    <source>
        <strain evidence="1 2">LB2P30</strain>
    </source>
</reference>